<dbReference type="EMBL" id="JBHUPD010000003">
    <property type="protein sequence ID" value="MFD2873872.1"/>
    <property type="molecule type" value="Genomic_DNA"/>
</dbReference>
<keyword evidence="3 6" id="KW-0812">Transmembrane</keyword>
<dbReference type="Pfam" id="PF01943">
    <property type="entry name" value="Polysacc_synt"/>
    <property type="match status" value="1"/>
</dbReference>
<evidence type="ECO:0000256" key="6">
    <source>
        <dbReference type="SAM" id="Phobius"/>
    </source>
</evidence>
<feature type="transmembrane region" description="Helical" evidence="6">
    <location>
        <begin position="163"/>
        <end position="185"/>
    </location>
</feature>
<evidence type="ECO:0000313" key="7">
    <source>
        <dbReference type="EMBL" id="MFD2873872.1"/>
    </source>
</evidence>
<sequence>MSNFINLTSIQLSNTLLLFITIRIITGNVGINGFGMVMFASRFSMLVGTVVNYGTSQSGVKDTVFNLNNRESLSLTFSNTLFVRILIFSIYVICLIACCSIHKLSYYYIVAAAPMVLAEVLNPLCFYIGIERIRVFNLTNLAANFFAVAAIFIFIHQPQDAPWVNFILGTANVTTYIGLCLYFIYRFKLKLKLPSRTEILKMIKENFYLTINNISAIMQQSIIIFALEWSGSGLLGAYALCDRFIAQCRSVLNIVSNAVYPNAVNLYKQHREAWAAYRKKSRRLFAGLFFIGGLLIFVLANMIIFVLSKKHNPDAVVMLRIMGFVPVISAFNVYGVLDMLLKNRNIYLFRIAIALVFIGLITAFVAVSINNRLLIGAFTVIIETCAFCMYEYVLRKPLLNNA</sequence>
<keyword evidence="5 6" id="KW-0472">Membrane</keyword>
<feature type="transmembrane region" description="Helical" evidence="6">
    <location>
        <begin position="16"/>
        <end position="39"/>
    </location>
</feature>
<dbReference type="RefSeq" id="WP_377187448.1">
    <property type="nucleotide sequence ID" value="NZ_JBHUPD010000003.1"/>
</dbReference>
<proteinExistence type="predicted"/>
<evidence type="ECO:0000256" key="5">
    <source>
        <dbReference type="ARBA" id="ARBA00023136"/>
    </source>
</evidence>
<evidence type="ECO:0000313" key="8">
    <source>
        <dbReference type="Proteomes" id="UP001597557"/>
    </source>
</evidence>
<evidence type="ECO:0000256" key="1">
    <source>
        <dbReference type="ARBA" id="ARBA00004651"/>
    </source>
</evidence>
<dbReference type="PANTHER" id="PTHR30250">
    <property type="entry name" value="PST FAMILY PREDICTED COLANIC ACID TRANSPORTER"/>
    <property type="match status" value="1"/>
</dbReference>
<protein>
    <submittedName>
        <fullName evidence="7">Oligosaccharide flippase family protein</fullName>
    </submittedName>
</protein>
<feature type="transmembrane region" description="Helical" evidence="6">
    <location>
        <begin position="135"/>
        <end position="157"/>
    </location>
</feature>
<accession>A0ABW5YGB8</accession>
<gene>
    <name evidence="7" type="ORF">ACFS5N_15430</name>
</gene>
<feature type="transmembrane region" description="Helical" evidence="6">
    <location>
        <begin position="108"/>
        <end position="128"/>
    </location>
</feature>
<feature type="transmembrane region" description="Helical" evidence="6">
    <location>
        <begin position="284"/>
        <end position="305"/>
    </location>
</feature>
<evidence type="ECO:0000256" key="2">
    <source>
        <dbReference type="ARBA" id="ARBA00022475"/>
    </source>
</evidence>
<feature type="transmembrane region" description="Helical" evidence="6">
    <location>
        <begin position="347"/>
        <end position="367"/>
    </location>
</feature>
<keyword evidence="4 6" id="KW-1133">Transmembrane helix</keyword>
<reference evidence="8" key="1">
    <citation type="journal article" date="2019" name="Int. J. Syst. Evol. Microbiol.">
        <title>The Global Catalogue of Microorganisms (GCM) 10K type strain sequencing project: providing services to taxonomists for standard genome sequencing and annotation.</title>
        <authorList>
            <consortium name="The Broad Institute Genomics Platform"/>
            <consortium name="The Broad Institute Genome Sequencing Center for Infectious Disease"/>
            <person name="Wu L."/>
            <person name="Ma J."/>
        </authorList>
    </citation>
    <scope>NUCLEOTIDE SEQUENCE [LARGE SCALE GENOMIC DNA]</scope>
    <source>
        <strain evidence="8">KCTC 22437</strain>
    </source>
</reference>
<evidence type="ECO:0000256" key="4">
    <source>
        <dbReference type="ARBA" id="ARBA00022989"/>
    </source>
</evidence>
<dbReference type="PANTHER" id="PTHR30250:SF11">
    <property type="entry name" value="O-ANTIGEN TRANSPORTER-RELATED"/>
    <property type="match status" value="1"/>
</dbReference>
<comment type="subcellular location">
    <subcellularLocation>
        <location evidence="1">Cell membrane</location>
        <topology evidence="1">Multi-pass membrane protein</topology>
    </subcellularLocation>
</comment>
<dbReference type="InterPro" id="IPR002797">
    <property type="entry name" value="Polysacc_synth"/>
</dbReference>
<dbReference type="Proteomes" id="UP001597557">
    <property type="component" value="Unassembled WGS sequence"/>
</dbReference>
<keyword evidence="8" id="KW-1185">Reference proteome</keyword>
<name>A0ABW5YGB8_9SPHI</name>
<feature type="transmembrane region" description="Helical" evidence="6">
    <location>
        <begin position="81"/>
        <end position="102"/>
    </location>
</feature>
<organism evidence="7 8">
    <name type="scientific">Mucilaginibacter ximonensis</name>
    <dbReference type="NCBI Taxonomy" id="538021"/>
    <lineage>
        <taxon>Bacteria</taxon>
        <taxon>Pseudomonadati</taxon>
        <taxon>Bacteroidota</taxon>
        <taxon>Sphingobacteriia</taxon>
        <taxon>Sphingobacteriales</taxon>
        <taxon>Sphingobacteriaceae</taxon>
        <taxon>Mucilaginibacter</taxon>
    </lineage>
</organism>
<evidence type="ECO:0000256" key="3">
    <source>
        <dbReference type="ARBA" id="ARBA00022692"/>
    </source>
</evidence>
<dbReference type="InterPro" id="IPR050833">
    <property type="entry name" value="Poly_Biosynth_Transport"/>
</dbReference>
<feature type="transmembrane region" description="Helical" evidence="6">
    <location>
        <begin position="373"/>
        <end position="393"/>
    </location>
</feature>
<feature type="transmembrane region" description="Helical" evidence="6">
    <location>
        <begin position="317"/>
        <end position="335"/>
    </location>
</feature>
<keyword evidence="2" id="KW-1003">Cell membrane</keyword>
<comment type="caution">
    <text evidence="7">The sequence shown here is derived from an EMBL/GenBank/DDBJ whole genome shotgun (WGS) entry which is preliminary data.</text>
</comment>